<reference evidence="1" key="1">
    <citation type="submission" date="2021-01" db="EMBL/GenBank/DDBJ databases">
        <title>Whole genome shotgun sequence of Rugosimonospora africana NBRC 104875.</title>
        <authorList>
            <person name="Komaki H."/>
            <person name="Tamura T."/>
        </authorList>
    </citation>
    <scope>NUCLEOTIDE SEQUENCE</scope>
    <source>
        <strain evidence="1">NBRC 104875</strain>
    </source>
</reference>
<dbReference type="AlphaFoldDB" id="A0A8J3QTP1"/>
<evidence type="ECO:0000313" key="2">
    <source>
        <dbReference type="Proteomes" id="UP000642748"/>
    </source>
</evidence>
<dbReference type="Proteomes" id="UP000642748">
    <property type="component" value="Unassembled WGS sequence"/>
</dbReference>
<keyword evidence="2" id="KW-1185">Reference proteome</keyword>
<sequence>MWHVAAAGAGQSADGDAFDTVLAGMIVAAFARPDSTIVALGHDPALAGAAGAFGCDYRTVATAKELADLGYIAGRVALVVLPWPSGEPDGVFELAALQDMFAACRTLLARDGVTCVVLTADRFSDGYDQHGPQLVSAADDSDLNLIRHILAVTEPVAGSHRPPHATTAVSSADHVRSHIRKHVLLFVIGGRRG</sequence>
<organism evidence="1 2">
    <name type="scientific">Rugosimonospora africana</name>
    <dbReference type="NCBI Taxonomy" id="556532"/>
    <lineage>
        <taxon>Bacteria</taxon>
        <taxon>Bacillati</taxon>
        <taxon>Actinomycetota</taxon>
        <taxon>Actinomycetes</taxon>
        <taxon>Micromonosporales</taxon>
        <taxon>Micromonosporaceae</taxon>
        <taxon>Rugosimonospora</taxon>
    </lineage>
</organism>
<protein>
    <submittedName>
        <fullName evidence="1">Uncharacterized protein</fullName>
    </submittedName>
</protein>
<dbReference type="EMBL" id="BONZ01000042">
    <property type="protein sequence ID" value="GIH16334.1"/>
    <property type="molecule type" value="Genomic_DNA"/>
</dbReference>
<gene>
    <name evidence="1" type="ORF">Raf01_45060</name>
</gene>
<proteinExistence type="predicted"/>
<evidence type="ECO:0000313" key="1">
    <source>
        <dbReference type="EMBL" id="GIH16334.1"/>
    </source>
</evidence>
<comment type="caution">
    <text evidence="1">The sequence shown here is derived from an EMBL/GenBank/DDBJ whole genome shotgun (WGS) entry which is preliminary data.</text>
</comment>
<name>A0A8J3QTP1_9ACTN</name>
<accession>A0A8J3QTP1</accession>